<keyword evidence="3" id="KW-1185">Reference proteome</keyword>
<proteinExistence type="predicted"/>
<feature type="compositionally biased region" description="Basic and acidic residues" evidence="1">
    <location>
        <begin position="146"/>
        <end position="160"/>
    </location>
</feature>
<gene>
    <name evidence="2" type="ORF">QBC40DRAFT_214923</name>
</gene>
<feature type="compositionally biased region" description="Pro residues" evidence="1">
    <location>
        <begin position="133"/>
        <end position="145"/>
    </location>
</feature>
<dbReference type="EMBL" id="MU863876">
    <property type="protein sequence ID" value="KAK4205441.1"/>
    <property type="molecule type" value="Genomic_DNA"/>
</dbReference>
<evidence type="ECO:0000313" key="2">
    <source>
        <dbReference type="EMBL" id="KAK4205441.1"/>
    </source>
</evidence>
<comment type="caution">
    <text evidence="2">The sequence shown here is derived from an EMBL/GenBank/DDBJ whole genome shotgun (WGS) entry which is preliminary data.</text>
</comment>
<organism evidence="2 3">
    <name type="scientific">Triangularia verruculosa</name>
    <dbReference type="NCBI Taxonomy" id="2587418"/>
    <lineage>
        <taxon>Eukaryota</taxon>
        <taxon>Fungi</taxon>
        <taxon>Dikarya</taxon>
        <taxon>Ascomycota</taxon>
        <taxon>Pezizomycotina</taxon>
        <taxon>Sordariomycetes</taxon>
        <taxon>Sordariomycetidae</taxon>
        <taxon>Sordariales</taxon>
        <taxon>Podosporaceae</taxon>
        <taxon>Triangularia</taxon>
    </lineage>
</organism>
<reference evidence="2" key="1">
    <citation type="journal article" date="2023" name="Mol. Phylogenet. Evol.">
        <title>Genome-scale phylogeny and comparative genomics of the fungal order Sordariales.</title>
        <authorList>
            <person name="Hensen N."/>
            <person name="Bonometti L."/>
            <person name="Westerberg I."/>
            <person name="Brannstrom I.O."/>
            <person name="Guillou S."/>
            <person name="Cros-Aarteil S."/>
            <person name="Calhoun S."/>
            <person name="Haridas S."/>
            <person name="Kuo A."/>
            <person name="Mondo S."/>
            <person name="Pangilinan J."/>
            <person name="Riley R."/>
            <person name="LaButti K."/>
            <person name="Andreopoulos B."/>
            <person name="Lipzen A."/>
            <person name="Chen C."/>
            <person name="Yan M."/>
            <person name="Daum C."/>
            <person name="Ng V."/>
            <person name="Clum A."/>
            <person name="Steindorff A."/>
            <person name="Ohm R.A."/>
            <person name="Martin F."/>
            <person name="Silar P."/>
            <person name="Natvig D.O."/>
            <person name="Lalanne C."/>
            <person name="Gautier V."/>
            <person name="Ament-Velasquez S.L."/>
            <person name="Kruys A."/>
            <person name="Hutchinson M.I."/>
            <person name="Powell A.J."/>
            <person name="Barry K."/>
            <person name="Miller A.N."/>
            <person name="Grigoriev I.V."/>
            <person name="Debuchy R."/>
            <person name="Gladieux P."/>
            <person name="Hiltunen Thoren M."/>
            <person name="Johannesson H."/>
        </authorList>
    </citation>
    <scope>NUCLEOTIDE SEQUENCE</scope>
    <source>
        <strain evidence="2">CBS 315.58</strain>
    </source>
</reference>
<accession>A0AAN6XTI0</accession>
<dbReference type="AlphaFoldDB" id="A0AAN6XTI0"/>
<evidence type="ECO:0000256" key="1">
    <source>
        <dbReference type="SAM" id="MobiDB-lite"/>
    </source>
</evidence>
<protein>
    <submittedName>
        <fullName evidence="2">Uncharacterized protein</fullName>
    </submittedName>
</protein>
<feature type="region of interest" description="Disordered" evidence="1">
    <location>
        <begin position="83"/>
        <end position="162"/>
    </location>
</feature>
<feature type="compositionally biased region" description="Basic and acidic residues" evidence="1">
    <location>
        <begin position="84"/>
        <end position="97"/>
    </location>
</feature>
<reference evidence="2" key="2">
    <citation type="submission" date="2023-05" db="EMBL/GenBank/DDBJ databases">
        <authorList>
            <consortium name="Lawrence Berkeley National Laboratory"/>
            <person name="Steindorff A."/>
            <person name="Hensen N."/>
            <person name="Bonometti L."/>
            <person name="Westerberg I."/>
            <person name="Brannstrom I.O."/>
            <person name="Guillou S."/>
            <person name="Cros-Aarteil S."/>
            <person name="Calhoun S."/>
            <person name="Haridas S."/>
            <person name="Kuo A."/>
            <person name="Mondo S."/>
            <person name="Pangilinan J."/>
            <person name="Riley R."/>
            <person name="Labutti K."/>
            <person name="Andreopoulos B."/>
            <person name="Lipzen A."/>
            <person name="Chen C."/>
            <person name="Yanf M."/>
            <person name="Daum C."/>
            <person name="Ng V."/>
            <person name="Clum A."/>
            <person name="Ohm R."/>
            <person name="Martin F."/>
            <person name="Silar P."/>
            <person name="Natvig D."/>
            <person name="Lalanne C."/>
            <person name="Gautier V."/>
            <person name="Ament-Velasquez S.L."/>
            <person name="Kruys A."/>
            <person name="Hutchinson M.I."/>
            <person name="Powell A.J."/>
            <person name="Barry K."/>
            <person name="Miller A.N."/>
            <person name="Grigoriev I.V."/>
            <person name="Debuchy R."/>
            <person name="Gladieux P."/>
            <person name="Thoren M.H."/>
            <person name="Johannesson H."/>
        </authorList>
    </citation>
    <scope>NUCLEOTIDE SEQUENCE</scope>
    <source>
        <strain evidence="2">CBS 315.58</strain>
    </source>
</reference>
<dbReference type="Proteomes" id="UP001303160">
    <property type="component" value="Unassembled WGS sequence"/>
</dbReference>
<name>A0AAN6XTI0_9PEZI</name>
<sequence>MAPDDDRLVAFTKTVESAIAKQFKDLVATEFQRINDDHHKRVEIELERYDREKKDFLETAKTALSTAISKDKLEDLAQGLLDSNKSEELAHSDRKPEPSTSTTLKPAEQSKPLTTQPDFGSAAKRPRVSFPLPTRPDQPSPTRPDPPVRSDLPSRPDSRVISDNPTVYDWEVEGEEYIFEDQDLKTGWIVLRCNQGRDIAPLKFPELAYNHFNGDDDCVGHDANRHYTKEEIIEEFSHRVVDTEGFAPSMEWVLAANGRLATNQMRMSQRGQRRSSSEYSSD</sequence>
<evidence type="ECO:0000313" key="3">
    <source>
        <dbReference type="Proteomes" id="UP001303160"/>
    </source>
</evidence>